<accession>A0A260U1X4</accession>
<proteinExistence type="predicted"/>
<keyword evidence="3" id="KW-1185">Reference proteome</keyword>
<evidence type="ECO:0000313" key="2">
    <source>
        <dbReference type="EMBL" id="AMY22229.1"/>
    </source>
</evidence>
<name>A0A143QH23_RHOFA</name>
<reference evidence="2 3" key="1">
    <citation type="journal article" date="2016" name="Genome Announc.">
        <title>Complete Genome and Plasmid Sequences for Rhodococcus fascians D188 and Draft Sequences for Rhodococcus Isolates PBTS 1 and PBTS 2.</title>
        <authorList>
            <person name="Stamler R.A."/>
            <person name="Vereecke D."/>
            <person name="Zhang Y."/>
            <person name="Schilkey F."/>
            <person name="Devitt N."/>
            <person name="Randall J.J."/>
        </authorList>
    </citation>
    <scope>NUCLEOTIDE SEQUENCE [LARGE SCALE GENOMIC DNA]</scope>
    <source>
        <strain evidence="2 3">PBTS2</strain>
    </source>
</reference>
<protein>
    <recommendedName>
        <fullName evidence="4">Ankyrin repeat domain-containing protein</fullName>
    </recommendedName>
</protein>
<dbReference type="EMBL" id="CP015220">
    <property type="protein sequence ID" value="AMY22229.1"/>
    <property type="molecule type" value="Genomic_DNA"/>
</dbReference>
<sequence>MTEPTPSDLTALRARAAGGDQDAIDELVEQGTVDDLRSLAAAGNSDAVDMLVERAGEREDRDELQRLAAGGSQDAADILEELDG</sequence>
<dbReference type="Proteomes" id="UP000076038">
    <property type="component" value="Chromosome"/>
</dbReference>
<dbReference type="AlphaFoldDB" id="A0A143QH23"/>
<evidence type="ECO:0000313" key="3">
    <source>
        <dbReference type="Proteomes" id="UP000076038"/>
    </source>
</evidence>
<organism evidence="2 3">
    <name type="scientific">Rhodococcoides fascians</name>
    <name type="common">Rhodococcus fascians</name>
    <dbReference type="NCBI Taxonomy" id="1828"/>
    <lineage>
        <taxon>Bacteria</taxon>
        <taxon>Bacillati</taxon>
        <taxon>Actinomycetota</taxon>
        <taxon>Actinomycetes</taxon>
        <taxon>Mycobacteriales</taxon>
        <taxon>Nocardiaceae</taxon>
        <taxon>Rhodococcoides</taxon>
    </lineage>
</organism>
<dbReference type="KEGG" id="rhs:A3Q41_00911"/>
<gene>
    <name evidence="2" type="ORF">A3Q41_00911</name>
</gene>
<feature type="region of interest" description="Disordered" evidence="1">
    <location>
        <begin position="56"/>
        <end position="84"/>
    </location>
</feature>
<feature type="compositionally biased region" description="Basic and acidic residues" evidence="1">
    <location>
        <begin position="56"/>
        <end position="65"/>
    </location>
</feature>
<dbReference type="RefSeq" id="WP_032364511.1">
    <property type="nucleotide sequence ID" value="NZ_CP015220.1"/>
</dbReference>
<dbReference type="OrthoDB" id="3395889at2"/>
<dbReference type="GeneID" id="93550914"/>
<accession>A0A143QH23</accession>
<dbReference type="PATRIC" id="fig|1653479.3.peg.931"/>
<evidence type="ECO:0000256" key="1">
    <source>
        <dbReference type="SAM" id="MobiDB-lite"/>
    </source>
</evidence>
<reference evidence="3" key="2">
    <citation type="submission" date="2016-04" db="EMBL/GenBank/DDBJ databases">
        <title>Complete Genome and Plasmid Sequences for Rhodococcus fascians D188 and Draft Sequences for Rhodococcus spp. Isolates PBTS 1 and PBTS 2.</title>
        <authorList>
            <person name="Stamer R."/>
            <person name="Vereecke D."/>
            <person name="Zhang Y."/>
            <person name="Schilkey F."/>
            <person name="Devitt N."/>
            <person name="Randall J."/>
        </authorList>
    </citation>
    <scope>NUCLEOTIDE SEQUENCE [LARGE SCALE GENOMIC DNA]</scope>
    <source>
        <strain evidence="3">PBTS2</strain>
    </source>
</reference>
<evidence type="ECO:0008006" key="4">
    <source>
        <dbReference type="Google" id="ProtNLM"/>
    </source>
</evidence>